<keyword evidence="1" id="KW-0812">Transmembrane</keyword>
<organism evidence="2 3">
    <name type="scientific">Ilyodon furcidens</name>
    <name type="common">goldbreast splitfin</name>
    <dbReference type="NCBI Taxonomy" id="33524"/>
    <lineage>
        <taxon>Eukaryota</taxon>
        <taxon>Metazoa</taxon>
        <taxon>Chordata</taxon>
        <taxon>Craniata</taxon>
        <taxon>Vertebrata</taxon>
        <taxon>Euteleostomi</taxon>
        <taxon>Actinopterygii</taxon>
        <taxon>Neopterygii</taxon>
        <taxon>Teleostei</taxon>
        <taxon>Neoteleostei</taxon>
        <taxon>Acanthomorphata</taxon>
        <taxon>Ovalentaria</taxon>
        <taxon>Atherinomorphae</taxon>
        <taxon>Cyprinodontiformes</taxon>
        <taxon>Goodeidae</taxon>
        <taxon>Ilyodon</taxon>
    </lineage>
</organism>
<keyword evidence="3" id="KW-1185">Reference proteome</keyword>
<protein>
    <submittedName>
        <fullName evidence="2">Uncharacterized protein</fullName>
    </submittedName>
</protein>
<feature type="transmembrane region" description="Helical" evidence="1">
    <location>
        <begin position="60"/>
        <end position="86"/>
    </location>
</feature>
<sequence>MKLESNAQRQTHTMILPMLVVRFWVMCYSSSIHGARINIQHLARLFSPNEMGLSKCSATALTCLFFSSGVLCIELIAVECITWFLLFPSLSKVLYECYLSLGKSYYDYYYDYSFDTSVGK</sequence>
<evidence type="ECO:0000313" key="2">
    <source>
        <dbReference type="EMBL" id="MEQ2224988.1"/>
    </source>
</evidence>
<evidence type="ECO:0000256" key="1">
    <source>
        <dbReference type="SAM" id="Phobius"/>
    </source>
</evidence>
<keyword evidence="1" id="KW-1133">Transmembrane helix</keyword>
<proteinExistence type="predicted"/>
<reference evidence="2 3" key="1">
    <citation type="submission" date="2021-06" db="EMBL/GenBank/DDBJ databases">
        <authorList>
            <person name="Palmer J.M."/>
        </authorList>
    </citation>
    <scope>NUCLEOTIDE SEQUENCE [LARGE SCALE GENOMIC DNA]</scope>
    <source>
        <strain evidence="3">if_2019</strain>
        <tissue evidence="2">Muscle</tissue>
    </source>
</reference>
<evidence type="ECO:0000313" key="3">
    <source>
        <dbReference type="Proteomes" id="UP001482620"/>
    </source>
</evidence>
<comment type="caution">
    <text evidence="2">The sequence shown here is derived from an EMBL/GenBank/DDBJ whole genome shotgun (WGS) entry which is preliminary data.</text>
</comment>
<name>A0ABV0SWJ5_9TELE</name>
<gene>
    <name evidence="2" type="ORF">ILYODFUR_012985</name>
</gene>
<dbReference type="Proteomes" id="UP001482620">
    <property type="component" value="Unassembled WGS sequence"/>
</dbReference>
<dbReference type="EMBL" id="JAHRIQ010012624">
    <property type="protein sequence ID" value="MEQ2224988.1"/>
    <property type="molecule type" value="Genomic_DNA"/>
</dbReference>
<keyword evidence="1" id="KW-0472">Membrane</keyword>
<accession>A0ABV0SWJ5</accession>